<evidence type="ECO:0000313" key="3">
    <source>
        <dbReference type="Proteomes" id="UP000051162"/>
    </source>
</evidence>
<feature type="signal peptide" evidence="1">
    <location>
        <begin position="1"/>
        <end position="25"/>
    </location>
</feature>
<keyword evidence="1" id="KW-0732">Signal</keyword>
<protein>
    <recommendedName>
        <fullName evidence="4">Lipoprotein</fullName>
    </recommendedName>
</protein>
<dbReference type="PROSITE" id="PS51257">
    <property type="entry name" value="PROKAR_LIPOPROTEIN"/>
    <property type="match status" value="1"/>
</dbReference>
<feature type="chain" id="PRO_5038397851" description="Lipoprotein" evidence="1">
    <location>
        <begin position="26"/>
        <end position="124"/>
    </location>
</feature>
<gene>
    <name evidence="2" type="ORF">FD30_GL000388</name>
</gene>
<proteinExistence type="predicted"/>
<evidence type="ECO:0000256" key="1">
    <source>
        <dbReference type="SAM" id="SignalP"/>
    </source>
</evidence>
<name>A0A0R1JQH4_9LACO</name>
<dbReference type="OrthoDB" id="2325775at2"/>
<dbReference type="AlphaFoldDB" id="A0A0R1JQH4"/>
<reference evidence="2 3" key="1">
    <citation type="journal article" date="2015" name="Genome Announc.">
        <title>Expanding the biotechnology potential of lactobacilli through comparative genomics of 213 strains and associated genera.</title>
        <authorList>
            <person name="Sun Z."/>
            <person name="Harris H.M."/>
            <person name="McCann A."/>
            <person name="Guo C."/>
            <person name="Argimon S."/>
            <person name="Zhang W."/>
            <person name="Yang X."/>
            <person name="Jeffery I.B."/>
            <person name="Cooney J.C."/>
            <person name="Kagawa T.F."/>
            <person name="Liu W."/>
            <person name="Song Y."/>
            <person name="Salvetti E."/>
            <person name="Wrobel A."/>
            <person name="Rasinkangas P."/>
            <person name="Parkhill J."/>
            <person name="Rea M.C."/>
            <person name="O'Sullivan O."/>
            <person name="Ritari J."/>
            <person name="Douillard F.P."/>
            <person name="Paul Ross R."/>
            <person name="Yang R."/>
            <person name="Briner A.E."/>
            <person name="Felis G.E."/>
            <person name="de Vos W.M."/>
            <person name="Barrangou R."/>
            <person name="Klaenhammer T.R."/>
            <person name="Caufield P.W."/>
            <person name="Cui Y."/>
            <person name="Zhang H."/>
            <person name="O'Toole P.W."/>
        </authorList>
    </citation>
    <scope>NUCLEOTIDE SEQUENCE [LARGE SCALE GENOMIC DNA]</scope>
    <source>
        <strain evidence="2 3">DSM 19117</strain>
    </source>
</reference>
<dbReference type="STRING" id="1423773.FD30_GL000388"/>
<evidence type="ECO:0008006" key="4">
    <source>
        <dbReference type="Google" id="ProtNLM"/>
    </source>
</evidence>
<evidence type="ECO:0000313" key="2">
    <source>
        <dbReference type="EMBL" id="KRK73550.1"/>
    </source>
</evidence>
<organism evidence="2 3">
    <name type="scientific">Levilactobacillus namurensis DSM 19117</name>
    <dbReference type="NCBI Taxonomy" id="1423773"/>
    <lineage>
        <taxon>Bacteria</taxon>
        <taxon>Bacillati</taxon>
        <taxon>Bacillota</taxon>
        <taxon>Bacilli</taxon>
        <taxon>Lactobacillales</taxon>
        <taxon>Lactobacillaceae</taxon>
        <taxon>Levilactobacillus</taxon>
    </lineage>
</organism>
<sequence length="124" mass="13456">MKKVLGYVASVAALFALGGCASTSAQGSKASVKTVSTAKQIKLRTNYHKNAQKLEFKNGRKNAKLTVLNGKKQCVKKFSVANKGNFDIKLSKAQAKKLSQCKTFKYAVAQKGYKTYTVSNPVCK</sequence>
<dbReference type="Proteomes" id="UP000051162">
    <property type="component" value="Unassembled WGS sequence"/>
</dbReference>
<dbReference type="PATRIC" id="fig|1423773.3.peg.396"/>
<accession>A0A0R1JQH4</accession>
<dbReference type="EMBL" id="AZDT01000058">
    <property type="protein sequence ID" value="KRK73550.1"/>
    <property type="molecule type" value="Genomic_DNA"/>
</dbReference>
<keyword evidence="3" id="KW-1185">Reference proteome</keyword>
<dbReference type="RefSeq" id="WP_056944684.1">
    <property type="nucleotide sequence ID" value="NZ_AZDT01000058.1"/>
</dbReference>
<comment type="caution">
    <text evidence="2">The sequence shown here is derived from an EMBL/GenBank/DDBJ whole genome shotgun (WGS) entry which is preliminary data.</text>
</comment>
<dbReference type="GeneID" id="84783448"/>